<gene>
    <name evidence="1" type="ORF">S12H4_37863</name>
</gene>
<reference evidence="1" key="1">
    <citation type="journal article" date="2014" name="Front. Microbiol.">
        <title>High frequency of phylogenetically diverse reductive dehalogenase-homologous genes in deep subseafloor sedimentary metagenomes.</title>
        <authorList>
            <person name="Kawai M."/>
            <person name="Futagami T."/>
            <person name="Toyoda A."/>
            <person name="Takaki Y."/>
            <person name="Nishi S."/>
            <person name="Hori S."/>
            <person name="Arai W."/>
            <person name="Tsubouchi T."/>
            <person name="Morono Y."/>
            <person name="Uchiyama I."/>
            <person name="Ito T."/>
            <person name="Fujiyama A."/>
            <person name="Inagaki F."/>
            <person name="Takami H."/>
        </authorList>
    </citation>
    <scope>NUCLEOTIDE SEQUENCE</scope>
    <source>
        <strain evidence="1">Expedition CK06-06</strain>
    </source>
</reference>
<evidence type="ECO:0000313" key="1">
    <source>
        <dbReference type="EMBL" id="GAI88606.1"/>
    </source>
</evidence>
<accession>X1TB62</accession>
<proteinExistence type="predicted"/>
<dbReference type="EMBL" id="BARW01022738">
    <property type="protein sequence ID" value="GAI88606.1"/>
    <property type="molecule type" value="Genomic_DNA"/>
</dbReference>
<protein>
    <submittedName>
        <fullName evidence="1">Uncharacterized protein</fullName>
    </submittedName>
</protein>
<comment type="caution">
    <text evidence="1">The sequence shown here is derived from an EMBL/GenBank/DDBJ whole genome shotgun (WGS) entry which is preliminary data.</text>
</comment>
<dbReference type="AlphaFoldDB" id="X1TB62"/>
<feature type="non-terminal residue" evidence="1">
    <location>
        <position position="1"/>
    </location>
</feature>
<name>X1TB62_9ZZZZ</name>
<sequence length="59" mass="6553">GNSVIIELKRKNSPHSPLGVETQALQYLDDFSKFKGHAFIKQFSGDSQGLEDSQELYPG</sequence>
<organism evidence="1">
    <name type="scientific">marine sediment metagenome</name>
    <dbReference type="NCBI Taxonomy" id="412755"/>
    <lineage>
        <taxon>unclassified sequences</taxon>
        <taxon>metagenomes</taxon>
        <taxon>ecological metagenomes</taxon>
    </lineage>
</organism>